<feature type="non-terminal residue" evidence="2">
    <location>
        <position position="1"/>
    </location>
</feature>
<comment type="caution">
    <text evidence="2">The sequence shown here is derived from an EMBL/GenBank/DDBJ whole genome shotgun (WGS) entry which is preliminary data.</text>
</comment>
<dbReference type="AlphaFoldDB" id="A0AAD9CRF3"/>
<dbReference type="Proteomes" id="UP001228049">
    <property type="component" value="Unassembled WGS sequence"/>
</dbReference>
<gene>
    <name evidence="2" type="ORF">KUDE01_009290</name>
</gene>
<accession>A0AAD9CRF3</accession>
<feature type="region of interest" description="Disordered" evidence="1">
    <location>
        <begin position="232"/>
        <end position="253"/>
    </location>
</feature>
<feature type="compositionally biased region" description="Basic and acidic residues" evidence="1">
    <location>
        <begin position="126"/>
        <end position="139"/>
    </location>
</feature>
<evidence type="ECO:0000256" key="1">
    <source>
        <dbReference type="SAM" id="MobiDB-lite"/>
    </source>
</evidence>
<feature type="non-terminal residue" evidence="2">
    <location>
        <position position="253"/>
    </location>
</feature>
<protein>
    <submittedName>
        <fullName evidence="2">Reticulocyte-binding protein 2 like a</fullName>
    </submittedName>
</protein>
<organism evidence="2 3">
    <name type="scientific">Dissostichus eleginoides</name>
    <name type="common">Patagonian toothfish</name>
    <name type="synonym">Dissostichus amissus</name>
    <dbReference type="NCBI Taxonomy" id="100907"/>
    <lineage>
        <taxon>Eukaryota</taxon>
        <taxon>Metazoa</taxon>
        <taxon>Chordata</taxon>
        <taxon>Craniata</taxon>
        <taxon>Vertebrata</taxon>
        <taxon>Euteleostomi</taxon>
        <taxon>Actinopterygii</taxon>
        <taxon>Neopterygii</taxon>
        <taxon>Teleostei</taxon>
        <taxon>Neoteleostei</taxon>
        <taxon>Acanthomorphata</taxon>
        <taxon>Eupercaria</taxon>
        <taxon>Perciformes</taxon>
        <taxon>Notothenioidei</taxon>
        <taxon>Nototheniidae</taxon>
        <taxon>Dissostichus</taxon>
    </lineage>
</organism>
<dbReference type="EMBL" id="JASDAP010000001">
    <property type="protein sequence ID" value="KAK1906894.1"/>
    <property type="molecule type" value="Genomic_DNA"/>
</dbReference>
<feature type="region of interest" description="Disordered" evidence="1">
    <location>
        <begin position="1"/>
        <end position="166"/>
    </location>
</feature>
<keyword evidence="3" id="KW-1185">Reference proteome</keyword>
<feature type="compositionally biased region" description="Basic and acidic residues" evidence="1">
    <location>
        <begin position="1"/>
        <end position="118"/>
    </location>
</feature>
<evidence type="ECO:0000313" key="2">
    <source>
        <dbReference type="EMBL" id="KAK1906894.1"/>
    </source>
</evidence>
<reference evidence="2" key="1">
    <citation type="submission" date="2023-04" db="EMBL/GenBank/DDBJ databases">
        <title>Chromosome-level genome of Chaenocephalus aceratus.</title>
        <authorList>
            <person name="Park H."/>
        </authorList>
    </citation>
    <scope>NUCLEOTIDE SEQUENCE</scope>
    <source>
        <strain evidence="2">DE</strain>
        <tissue evidence="2">Muscle</tissue>
    </source>
</reference>
<evidence type="ECO:0000313" key="3">
    <source>
        <dbReference type="Proteomes" id="UP001228049"/>
    </source>
</evidence>
<proteinExistence type="predicted"/>
<name>A0AAD9CRF3_DISEL</name>
<sequence>RERDSLSTDQREALQRERDSLSTDQREALQRERDSLSTDQRDALQRERDSLSTDQREALQRERDSLSTDQREALQREGLTKHRPERGSAEREGLTKHRPERGSAEREGLTKHRPERGSSRTCWRGETFDAHEDGRRAGKDPPQFDLWSTRDGGDPEASRGHKGRIRHTGKCSVFPAERGLAVREKLTLITSPSEISENTRQPPSSTTVHKLQRVEVNVYTKKRLCNATGFRQRGDLERLERDSDEEVGRRRVD</sequence>